<evidence type="ECO:0000313" key="1">
    <source>
        <dbReference type="EMBL" id="KAH3713943.1"/>
    </source>
</evidence>
<reference evidence="1" key="1">
    <citation type="journal article" date="2019" name="bioRxiv">
        <title>The Genome of the Zebra Mussel, Dreissena polymorpha: A Resource for Invasive Species Research.</title>
        <authorList>
            <person name="McCartney M.A."/>
            <person name="Auch B."/>
            <person name="Kono T."/>
            <person name="Mallez S."/>
            <person name="Zhang Y."/>
            <person name="Obille A."/>
            <person name="Becker A."/>
            <person name="Abrahante J.E."/>
            <person name="Garbe J."/>
            <person name="Badalamenti J.P."/>
            <person name="Herman A."/>
            <person name="Mangelson H."/>
            <person name="Liachko I."/>
            <person name="Sullivan S."/>
            <person name="Sone E.D."/>
            <person name="Koren S."/>
            <person name="Silverstein K.A.T."/>
            <person name="Beckman K.B."/>
            <person name="Gohl D.M."/>
        </authorList>
    </citation>
    <scope>NUCLEOTIDE SEQUENCE</scope>
    <source>
        <strain evidence="1">Duluth1</strain>
        <tissue evidence="1">Whole animal</tissue>
    </source>
</reference>
<protein>
    <submittedName>
        <fullName evidence="1">Uncharacterized protein</fullName>
    </submittedName>
</protein>
<dbReference type="Proteomes" id="UP000828390">
    <property type="component" value="Unassembled WGS sequence"/>
</dbReference>
<gene>
    <name evidence="1" type="ORF">DPMN_073746</name>
</gene>
<accession>A0A9D4BZP1</accession>
<dbReference type="EMBL" id="JAIWYP010000014">
    <property type="protein sequence ID" value="KAH3713943.1"/>
    <property type="molecule type" value="Genomic_DNA"/>
</dbReference>
<evidence type="ECO:0000313" key="2">
    <source>
        <dbReference type="Proteomes" id="UP000828390"/>
    </source>
</evidence>
<reference evidence="1" key="2">
    <citation type="submission" date="2020-11" db="EMBL/GenBank/DDBJ databases">
        <authorList>
            <person name="McCartney M.A."/>
            <person name="Auch B."/>
            <person name="Kono T."/>
            <person name="Mallez S."/>
            <person name="Becker A."/>
            <person name="Gohl D.M."/>
            <person name="Silverstein K.A.T."/>
            <person name="Koren S."/>
            <person name="Bechman K.B."/>
            <person name="Herman A."/>
            <person name="Abrahante J.E."/>
            <person name="Garbe J."/>
        </authorList>
    </citation>
    <scope>NUCLEOTIDE SEQUENCE</scope>
    <source>
        <strain evidence="1">Duluth1</strain>
        <tissue evidence="1">Whole animal</tissue>
    </source>
</reference>
<proteinExistence type="predicted"/>
<organism evidence="1 2">
    <name type="scientific">Dreissena polymorpha</name>
    <name type="common">Zebra mussel</name>
    <name type="synonym">Mytilus polymorpha</name>
    <dbReference type="NCBI Taxonomy" id="45954"/>
    <lineage>
        <taxon>Eukaryota</taxon>
        <taxon>Metazoa</taxon>
        <taxon>Spiralia</taxon>
        <taxon>Lophotrochozoa</taxon>
        <taxon>Mollusca</taxon>
        <taxon>Bivalvia</taxon>
        <taxon>Autobranchia</taxon>
        <taxon>Heteroconchia</taxon>
        <taxon>Euheterodonta</taxon>
        <taxon>Imparidentia</taxon>
        <taxon>Neoheterodontei</taxon>
        <taxon>Myida</taxon>
        <taxon>Dreissenoidea</taxon>
        <taxon>Dreissenidae</taxon>
        <taxon>Dreissena</taxon>
    </lineage>
</organism>
<sequence>MTTVVFLGLSEVMVDRWDIVRGSNDHSCVPRVGRGCDILLRDIVRGALMRRNTVCLLRLGDFCYRAYSVTMEN</sequence>
<dbReference type="AlphaFoldDB" id="A0A9D4BZP1"/>
<comment type="caution">
    <text evidence="1">The sequence shown here is derived from an EMBL/GenBank/DDBJ whole genome shotgun (WGS) entry which is preliminary data.</text>
</comment>
<keyword evidence="2" id="KW-1185">Reference proteome</keyword>
<name>A0A9D4BZP1_DREPO</name>